<dbReference type="PANTHER" id="PTHR30294">
    <property type="entry name" value="MEMBRANE COMPONENT OF ABC TRANSPORTER YHHJ-RELATED"/>
    <property type="match status" value="1"/>
</dbReference>
<comment type="subcellular location">
    <subcellularLocation>
        <location evidence="1">Cell membrane</location>
        <topology evidence="1">Multi-pass membrane protein</topology>
    </subcellularLocation>
</comment>
<evidence type="ECO:0000256" key="3">
    <source>
        <dbReference type="ARBA" id="ARBA00022448"/>
    </source>
</evidence>
<evidence type="ECO:0000256" key="5">
    <source>
        <dbReference type="ARBA" id="ARBA00022692"/>
    </source>
</evidence>
<dbReference type="EMBL" id="CP046973">
    <property type="protein sequence ID" value="QGZ90502.1"/>
    <property type="molecule type" value="Genomic_DNA"/>
</dbReference>
<dbReference type="GO" id="GO:0140359">
    <property type="term" value="F:ABC-type transporter activity"/>
    <property type="evidence" value="ECO:0007669"/>
    <property type="project" value="InterPro"/>
</dbReference>
<evidence type="ECO:0000256" key="8">
    <source>
        <dbReference type="SAM" id="Phobius"/>
    </source>
</evidence>
<evidence type="ECO:0000256" key="6">
    <source>
        <dbReference type="ARBA" id="ARBA00022989"/>
    </source>
</evidence>
<dbReference type="Gene3D" id="3.40.1710.10">
    <property type="entry name" value="abc type-2 transporter like domain"/>
    <property type="match status" value="1"/>
</dbReference>
<evidence type="ECO:0000313" key="11">
    <source>
        <dbReference type="Proteomes" id="UP000438345"/>
    </source>
</evidence>
<keyword evidence="5 8" id="KW-0812">Transmembrane</keyword>
<dbReference type="InterPro" id="IPR013525">
    <property type="entry name" value="ABC2_TM"/>
</dbReference>
<feature type="transmembrane region" description="Helical" evidence="8">
    <location>
        <begin position="349"/>
        <end position="368"/>
    </location>
</feature>
<evidence type="ECO:0000256" key="4">
    <source>
        <dbReference type="ARBA" id="ARBA00022475"/>
    </source>
</evidence>
<evidence type="ECO:0000256" key="1">
    <source>
        <dbReference type="ARBA" id="ARBA00004651"/>
    </source>
</evidence>
<evidence type="ECO:0000313" key="10">
    <source>
        <dbReference type="EMBL" id="QGZ90502.1"/>
    </source>
</evidence>
<accession>A0A857D4L0</accession>
<dbReference type="InterPro" id="IPR051449">
    <property type="entry name" value="ABC-2_transporter_component"/>
</dbReference>
<evidence type="ECO:0000256" key="7">
    <source>
        <dbReference type="ARBA" id="ARBA00023136"/>
    </source>
</evidence>
<dbReference type="PROSITE" id="PS51012">
    <property type="entry name" value="ABC_TM2"/>
    <property type="match status" value="1"/>
</dbReference>
<keyword evidence="4" id="KW-1003">Cell membrane</keyword>
<dbReference type="Pfam" id="PF12698">
    <property type="entry name" value="ABC2_membrane_3"/>
    <property type="match status" value="1"/>
</dbReference>
<sequence length="376" mass="42121">MLLSLLKNISNSRFLALFFKEVNQIVRDKNLLVFLLFSPIVQLLIFGYSINPDIQQLKLGVVNYDNTFQSRELISELTENQAFNLEIILKNEKELDKKVKEGKLTIGLVIPPDFSRTLSQDKITEIQIIIDGVDANTAGVSWGYIKQIIRQYNQKLNLDKVSPLIIPQTIFLYNPGLTSSWFFVTGIMGAIFTLTSSLVSSGTVIREKDTGTLEQLLMTPSEAWEILLAKIVPLFMLLMGNVFLSLGLGIIVFKIPLRGNFALFMVLSGVYILIGIGIGIILATISRTQQQAFLLSFFVNLPLIQLSGSIAPLESMPLILKYFSLLNPLRHYVNITRAILLKGLNLDTLWPEATALVGFALLILSIGINRFRRQLS</sequence>
<dbReference type="RefSeq" id="WP_158200442.1">
    <property type="nucleotide sequence ID" value="NZ_CP046973.1"/>
</dbReference>
<comment type="similarity">
    <text evidence="2">Belongs to the ABC-2 integral membrane protein family.</text>
</comment>
<feature type="transmembrane region" description="Helical" evidence="8">
    <location>
        <begin position="31"/>
        <end position="50"/>
    </location>
</feature>
<feature type="transmembrane region" description="Helical" evidence="8">
    <location>
        <begin position="261"/>
        <end position="285"/>
    </location>
</feature>
<dbReference type="PANTHER" id="PTHR30294:SF29">
    <property type="entry name" value="MULTIDRUG ABC TRANSPORTER PERMEASE YBHS-RELATED"/>
    <property type="match status" value="1"/>
</dbReference>
<dbReference type="GO" id="GO:0005886">
    <property type="term" value="C:plasma membrane"/>
    <property type="evidence" value="ECO:0007669"/>
    <property type="project" value="UniProtKB-SubCell"/>
</dbReference>
<gene>
    <name evidence="10" type="ORF">GQR42_14115</name>
</gene>
<dbReference type="InterPro" id="IPR047817">
    <property type="entry name" value="ABC2_TM_bact-type"/>
</dbReference>
<dbReference type="Proteomes" id="UP000438345">
    <property type="component" value="Chromosome"/>
</dbReference>
<evidence type="ECO:0000259" key="9">
    <source>
        <dbReference type="PROSITE" id="PS51012"/>
    </source>
</evidence>
<proteinExistence type="inferred from homology"/>
<dbReference type="AlphaFoldDB" id="A0A857D4L0"/>
<feature type="transmembrane region" description="Helical" evidence="8">
    <location>
        <begin position="226"/>
        <end position="255"/>
    </location>
</feature>
<protein>
    <submittedName>
        <fullName evidence="10">ABC transporter permease</fullName>
    </submittedName>
</protein>
<name>A0A857D4L0_MICAE</name>
<keyword evidence="6 8" id="KW-1133">Transmembrane helix</keyword>
<feature type="transmembrane region" description="Helical" evidence="8">
    <location>
        <begin position="181"/>
        <end position="205"/>
    </location>
</feature>
<feature type="domain" description="ABC transmembrane type-2" evidence="9">
    <location>
        <begin position="138"/>
        <end position="374"/>
    </location>
</feature>
<keyword evidence="7 8" id="KW-0472">Membrane</keyword>
<evidence type="ECO:0000256" key="2">
    <source>
        <dbReference type="ARBA" id="ARBA00007783"/>
    </source>
</evidence>
<feature type="transmembrane region" description="Helical" evidence="8">
    <location>
        <begin position="292"/>
        <end position="313"/>
    </location>
</feature>
<organism evidence="10 11">
    <name type="scientific">Microcystis aeruginosa FD4</name>
    <dbReference type="NCBI Taxonomy" id="2686288"/>
    <lineage>
        <taxon>Bacteria</taxon>
        <taxon>Bacillati</taxon>
        <taxon>Cyanobacteriota</taxon>
        <taxon>Cyanophyceae</taxon>
        <taxon>Oscillatoriophycideae</taxon>
        <taxon>Chroococcales</taxon>
        <taxon>Microcystaceae</taxon>
        <taxon>Microcystis</taxon>
    </lineage>
</organism>
<reference evidence="10 11" key="1">
    <citation type="submission" date="2019-12" db="EMBL/GenBank/DDBJ databases">
        <title>Complete genome sequence of Microcystis aeruginosa strain FD4.</title>
        <authorList>
            <person name="Urakawa H."/>
        </authorList>
    </citation>
    <scope>NUCLEOTIDE SEQUENCE [LARGE SCALE GENOMIC DNA]</scope>
    <source>
        <strain evidence="10 11">FD4</strain>
    </source>
</reference>
<keyword evidence="3" id="KW-0813">Transport</keyword>